<reference evidence="3" key="1">
    <citation type="journal article" date="2012" name="PLoS Pathog.">
        <title>Sequential delivery of host-induced virulence effectors by appressoria and intracellular hyphae of the phytopathogen Colletotrichum higginsianum.</title>
        <authorList>
            <person name="Kleemann J."/>
            <person name="Rincon-Rivera L.J."/>
            <person name="Takahara H."/>
            <person name="Neumann U."/>
            <person name="van Themaat E.V.L."/>
            <person name="van der Does H.C."/>
            <person name="Hacquard S."/>
            <person name="Stueber K."/>
            <person name="Will I."/>
            <person name="Schmalenbach W."/>
            <person name="Schmelzer E."/>
            <person name="O'Connell R."/>
        </authorList>
    </citation>
    <scope>NUCLEOTIDE SEQUENCE</scope>
    <source>
        <strain evidence="3">IMI349063A</strain>
        <tissue evidence="3">Infected leaf material</tissue>
    </source>
</reference>
<reference evidence="3" key="2">
    <citation type="submission" date="2012-01" db="EMBL/GenBank/DDBJ databases">
        <authorList>
            <person name="Kleemann D."/>
        </authorList>
    </citation>
    <scope>NUCLEOTIDE SEQUENCE</scope>
    <source>
        <strain evidence="3">IMI349063A</strain>
        <tissue evidence="3">Infected leaf material</tissue>
    </source>
</reference>
<feature type="region of interest" description="Disordered" evidence="1">
    <location>
        <begin position="288"/>
        <end position="310"/>
    </location>
</feature>
<evidence type="ECO:0000256" key="2">
    <source>
        <dbReference type="SAM" id="SignalP"/>
    </source>
</evidence>
<accession>I2G7A4</accession>
<feature type="signal peptide" evidence="2">
    <location>
        <begin position="1"/>
        <end position="22"/>
    </location>
</feature>
<dbReference type="EMBL" id="HE651187">
    <property type="protein sequence ID" value="CCF70906.1"/>
    <property type="molecule type" value="mRNA"/>
</dbReference>
<evidence type="ECO:0000313" key="3">
    <source>
        <dbReference type="EMBL" id="CCF70906.1"/>
    </source>
</evidence>
<name>I2G7A4_9PEZI</name>
<dbReference type="PROSITE" id="PS51257">
    <property type="entry name" value="PROKAR_LIPOPROTEIN"/>
    <property type="match status" value="1"/>
</dbReference>
<organism evidence="3">
    <name type="scientific">Colletotrichum higginsianum</name>
    <dbReference type="NCBI Taxonomy" id="80884"/>
    <lineage>
        <taxon>Eukaryota</taxon>
        <taxon>Fungi</taxon>
        <taxon>Dikarya</taxon>
        <taxon>Ascomycota</taxon>
        <taxon>Pezizomycotina</taxon>
        <taxon>Sordariomycetes</taxon>
        <taxon>Hypocreomycetidae</taxon>
        <taxon>Glomerellales</taxon>
        <taxon>Glomerellaceae</taxon>
        <taxon>Colletotrichum</taxon>
        <taxon>Colletotrichum destructivum species complex</taxon>
    </lineage>
</organism>
<dbReference type="AlphaFoldDB" id="I2G7A4"/>
<feature type="chain" id="PRO_5003659189" evidence="2">
    <location>
        <begin position="23"/>
        <end position="310"/>
    </location>
</feature>
<evidence type="ECO:0000256" key="1">
    <source>
        <dbReference type="SAM" id="MobiDB-lite"/>
    </source>
</evidence>
<gene>
    <name evidence="3" type="primary">EC28</name>
</gene>
<proteinExistence type="evidence at transcript level"/>
<keyword evidence="2" id="KW-0732">Signal</keyword>
<sequence length="310" mass="32949">MQFSKITIALAAAVMYAAAASAACEQIKCDGTCGQNGAKANFCGSVLCNDLSRGTITCCDNRPSETGLIGWIGRLLSGNEGPASGFSSLAVGFVGAEGLVERQGAAEAHENSYADNKLNIRTIDPSLLSPRTPHLTIGPSFPGKARLVGQQNIIIDSINKHCTNLIDHAQEAVVEKEMKNLAGMLSTLGVINKQMKMNQKTYMLVTSIAASTEKTNKTTFISMGLAAKQEVGDCLQGVPDAEEVVRSQQRCIVDRTLASGVDRTIVVPLMIVEAAFNRIDFHNIDRTTEQISRDSGEGPHTGNERHAGGA</sequence>
<protein>
    <submittedName>
        <fullName evidence="3">EC28 protein</fullName>
    </submittedName>
</protein>